<feature type="transmembrane region" description="Helical" evidence="2">
    <location>
        <begin position="6"/>
        <end position="23"/>
    </location>
</feature>
<organism evidence="3 4">
    <name type="scientific">Bhargavaea ginsengi</name>
    <dbReference type="NCBI Taxonomy" id="426757"/>
    <lineage>
        <taxon>Bacteria</taxon>
        <taxon>Bacillati</taxon>
        <taxon>Bacillota</taxon>
        <taxon>Bacilli</taxon>
        <taxon>Bacillales</taxon>
        <taxon>Caryophanaceae</taxon>
        <taxon>Bhargavaea</taxon>
    </lineage>
</organism>
<protein>
    <submittedName>
        <fullName evidence="3">Uncharacterized protein</fullName>
    </submittedName>
</protein>
<evidence type="ECO:0000313" key="3">
    <source>
        <dbReference type="EMBL" id="SEJ25168.1"/>
    </source>
</evidence>
<proteinExistence type="predicted"/>
<keyword evidence="2" id="KW-0812">Transmembrane</keyword>
<dbReference type="OrthoDB" id="2449776at2"/>
<feature type="compositionally biased region" description="Acidic residues" evidence="1">
    <location>
        <begin position="218"/>
        <end position="233"/>
    </location>
</feature>
<feature type="region of interest" description="Disordered" evidence="1">
    <location>
        <begin position="184"/>
        <end position="278"/>
    </location>
</feature>
<sequence length="278" mass="30768">MLDYIFLLVAAIIIFPVLYYLMTRGKAGKAMVIMAAAGFVIALAGIYIQNHFAFYYSALAMIGLSFAAAVLIANRLPGETVTEDVPDELSEPIRLEDERLATDDDEIDVTPEDVRAGILTEDSDTIEPEGYREIVLPGTADIEHPPEDLQMDHSVGTEIEDGELEVLTDLDTPEVNLVPEKVEEAVSPDPVGDEDYLEPIDLSDEPATEESVQTEPAFVDEEDDLLDDGDLESWLEARPVPEPADDRVEEPEMVREEDPFGLLTEDDWIVEEEKGDGK</sequence>
<dbReference type="AlphaFoldDB" id="A0A1H6X7T3"/>
<evidence type="ECO:0000256" key="1">
    <source>
        <dbReference type="SAM" id="MobiDB-lite"/>
    </source>
</evidence>
<accession>A0A1H6X7T3</accession>
<evidence type="ECO:0000256" key="2">
    <source>
        <dbReference type="SAM" id="Phobius"/>
    </source>
</evidence>
<feature type="compositionally biased region" description="Acidic residues" evidence="1">
    <location>
        <begin position="191"/>
        <end position="208"/>
    </location>
</feature>
<keyword evidence="2" id="KW-1133">Transmembrane helix</keyword>
<feature type="compositionally biased region" description="Basic and acidic residues" evidence="1">
    <location>
        <begin position="244"/>
        <end position="258"/>
    </location>
</feature>
<reference evidence="4" key="1">
    <citation type="submission" date="2016-10" db="EMBL/GenBank/DDBJ databases">
        <authorList>
            <person name="Varghese N."/>
            <person name="Submissions S."/>
        </authorList>
    </citation>
    <scope>NUCLEOTIDE SEQUENCE [LARGE SCALE GENOMIC DNA]</scope>
    <source>
        <strain evidence="4">CGMCC 1.6763</strain>
    </source>
</reference>
<name>A0A1H6X7T3_9BACL</name>
<dbReference type="STRING" id="426757.SAMN04488127_1400"/>
<keyword evidence="4" id="KW-1185">Reference proteome</keyword>
<keyword evidence="2" id="KW-0472">Membrane</keyword>
<dbReference type="Proteomes" id="UP000199200">
    <property type="component" value="Unassembled WGS sequence"/>
</dbReference>
<feature type="transmembrane region" description="Helical" evidence="2">
    <location>
        <begin position="54"/>
        <end position="73"/>
    </location>
</feature>
<dbReference type="EMBL" id="FNZF01000002">
    <property type="protein sequence ID" value="SEJ25168.1"/>
    <property type="molecule type" value="Genomic_DNA"/>
</dbReference>
<dbReference type="RefSeq" id="WP_092051401.1">
    <property type="nucleotide sequence ID" value="NZ_FNZF01000002.1"/>
</dbReference>
<evidence type="ECO:0000313" key="4">
    <source>
        <dbReference type="Proteomes" id="UP000199200"/>
    </source>
</evidence>
<gene>
    <name evidence="3" type="ORF">SAMN04488127_1400</name>
</gene>
<feature type="transmembrane region" description="Helical" evidence="2">
    <location>
        <begin position="30"/>
        <end position="48"/>
    </location>
</feature>